<dbReference type="FunFam" id="1.10.510.10:FF:000210">
    <property type="entry name" value="Non-specific serine/threonine protein kinase"/>
    <property type="match status" value="1"/>
</dbReference>
<evidence type="ECO:0000256" key="9">
    <source>
        <dbReference type="ARBA" id="ARBA00022992"/>
    </source>
</evidence>
<dbReference type="PRINTS" id="PR00103">
    <property type="entry name" value="CAMPKINASE"/>
</dbReference>
<dbReference type="AlphaFoldDB" id="A0A834I8Q5"/>
<dbReference type="PROSITE" id="PS00108">
    <property type="entry name" value="PROTEIN_KINASE_ST"/>
    <property type="match status" value="1"/>
</dbReference>
<feature type="region of interest" description="Disordered" evidence="14">
    <location>
        <begin position="554"/>
        <end position="576"/>
    </location>
</feature>
<feature type="domain" description="AGC-kinase C-terminal" evidence="17">
    <location>
        <begin position="526"/>
        <end position="576"/>
    </location>
</feature>
<feature type="domain" description="Cyclic nucleotide-binding" evidence="16">
    <location>
        <begin position="133"/>
        <end position="229"/>
    </location>
</feature>
<dbReference type="PANTHER" id="PTHR24353">
    <property type="entry name" value="CYCLIC NUCLEOTIDE-DEPENDENT PROTEIN KINASE"/>
    <property type="match status" value="1"/>
</dbReference>
<comment type="caution">
    <text evidence="18">The sequence shown here is derived from an EMBL/GenBank/DDBJ whole genome shotgun (WGS) entry which is preliminary data.</text>
</comment>
<evidence type="ECO:0000256" key="7">
    <source>
        <dbReference type="ARBA" id="ARBA00022777"/>
    </source>
</evidence>
<comment type="catalytic activity">
    <reaction evidence="10">
        <text>L-threonyl-[protein] + ATP = O-phospho-L-threonyl-[protein] + ADP + H(+)</text>
        <dbReference type="Rhea" id="RHEA:46608"/>
        <dbReference type="Rhea" id="RHEA-COMP:11060"/>
        <dbReference type="Rhea" id="RHEA-COMP:11605"/>
        <dbReference type="ChEBI" id="CHEBI:15378"/>
        <dbReference type="ChEBI" id="CHEBI:30013"/>
        <dbReference type="ChEBI" id="CHEBI:30616"/>
        <dbReference type="ChEBI" id="CHEBI:61977"/>
        <dbReference type="ChEBI" id="CHEBI:456216"/>
        <dbReference type="EC" id="2.7.11.12"/>
    </reaction>
</comment>
<dbReference type="InterPro" id="IPR000719">
    <property type="entry name" value="Prot_kinase_dom"/>
</dbReference>
<evidence type="ECO:0000259" key="15">
    <source>
        <dbReference type="PROSITE" id="PS50011"/>
    </source>
</evidence>
<dbReference type="PROSITE" id="PS50042">
    <property type="entry name" value="CNMP_BINDING_3"/>
    <property type="match status" value="2"/>
</dbReference>
<evidence type="ECO:0000256" key="10">
    <source>
        <dbReference type="ARBA" id="ARBA00047298"/>
    </source>
</evidence>
<evidence type="ECO:0000259" key="16">
    <source>
        <dbReference type="PROSITE" id="PS50042"/>
    </source>
</evidence>
<evidence type="ECO:0000256" key="5">
    <source>
        <dbReference type="ARBA" id="ARBA00022679"/>
    </source>
</evidence>
<feature type="active site" description="Proton acceptor" evidence="12">
    <location>
        <position position="390"/>
    </location>
</feature>
<dbReference type="SUPFAM" id="SSF56112">
    <property type="entry name" value="Protein kinase-like (PK-like)"/>
    <property type="match status" value="1"/>
</dbReference>
<name>A0A834I8Q5_RHYFE</name>
<dbReference type="SUPFAM" id="SSF51206">
    <property type="entry name" value="cAMP-binding domain-like"/>
    <property type="match status" value="2"/>
</dbReference>
<evidence type="ECO:0000256" key="14">
    <source>
        <dbReference type="SAM" id="MobiDB-lite"/>
    </source>
</evidence>
<dbReference type="InterPro" id="IPR011009">
    <property type="entry name" value="Kinase-like_dom_sf"/>
</dbReference>
<keyword evidence="4" id="KW-0140">cGMP</keyword>
<dbReference type="PROSITE" id="PS00888">
    <property type="entry name" value="CNMP_BINDING_1"/>
    <property type="match status" value="1"/>
</dbReference>
<feature type="binding site" evidence="13">
    <location>
        <position position="294"/>
    </location>
    <ligand>
        <name>ATP</name>
        <dbReference type="ChEBI" id="CHEBI:30616"/>
    </ligand>
</feature>
<sequence>DQNKIKQAIQNNEFLSKVISGKCLNEIINAMQVRKVQAKQKIIKQDDKGSEMYVSMRGKFRILKKGKVVGEFNDIRVFGELAILYKSKRLATIQAVTDGAVWVLGRDIYQQIVISSNLKEQDENLAFLKNVDYLNVVNEQVLRQVSNLLKPEFFPPSTTIVRQGDKGDKFYIIRAGTVTITKTGAGVLGKLGKGQCFGEMALQKEDTRQATVTAEAPGVDCLTLTRADFINHFGDVEIPKIEVKKTTFKDDAEAEYQDIKLTDLKILTTLGIGGFGRVELVQHKKKKNLVFSLKYLKKAEIVHMKQENHVYNEKIIQMNCKSHFIVRLYRTYKDNKYVYFLMEACLGGDLFSLIQKQKGKRFEEKDAKFYVACVIESLDYLHSKGIIYRDLKPENLMVDKIGYLKLTDFGFAKRMPARGKTFTFAGTPEYVAPEIVLNRGHDRSVDYWALGVFVFELLTGKTPFKTGDTSHMRTYNKILNGIINFPPSVSPKARNLVEKLCRPGPAERLGMQKGGIRDIKMHKWYQDFDWIKFGQRQISAPIKPKIRDALDTSNFDRFPQDKNIPPDETSGWDIDF</sequence>
<dbReference type="PROSITE" id="PS50011">
    <property type="entry name" value="PROTEIN_KINASE_DOM"/>
    <property type="match status" value="1"/>
</dbReference>
<dbReference type="Proteomes" id="UP000625711">
    <property type="component" value="Unassembled WGS sequence"/>
</dbReference>
<dbReference type="SMART" id="SM00220">
    <property type="entry name" value="S_TKc"/>
    <property type="match status" value="1"/>
</dbReference>
<dbReference type="GO" id="GO:0030553">
    <property type="term" value="F:cGMP binding"/>
    <property type="evidence" value="ECO:0007669"/>
    <property type="project" value="UniProtKB-KW"/>
</dbReference>
<keyword evidence="8 13" id="KW-0067">ATP-binding</keyword>
<dbReference type="InterPro" id="IPR008271">
    <property type="entry name" value="Ser/Thr_kinase_AS"/>
</dbReference>
<dbReference type="PANTHER" id="PTHR24353:SF144">
    <property type="match status" value="1"/>
</dbReference>
<dbReference type="Gene3D" id="1.10.510.10">
    <property type="entry name" value="Transferase(Phosphotransferase) domain 1"/>
    <property type="match status" value="1"/>
</dbReference>
<dbReference type="InterPro" id="IPR014710">
    <property type="entry name" value="RmlC-like_jellyroll"/>
</dbReference>
<dbReference type="GO" id="GO:0004692">
    <property type="term" value="F:cGMP-dependent protein kinase activity"/>
    <property type="evidence" value="ECO:0007669"/>
    <property type="project" value="UniProtKB-EC"/>
</dbReference>
<keyword evidence="6 13" id="KW-0547">Nucleotide-binding</keyword>
<reference evidence="18" key="1">
    <citation type="submission" date="2020-08" db="EMBL/GenBank/DDBJ databases">
        <title>Genome sequencing and assembly of the red palm weevil Rhynchophorus ferrugineus.</title>
        <authorList>
            <person name="Dias G.B."/>
            <person name="Bergman C.M."/>
            <person name="Manee M."/>
        </authorList>
    </citation>
    <scope>NUCLEOTIDE SEQUENCE</scope>
    <source>
        <strain evidence="18">AA-2017</strain>
        <tissue evidence="18">Whole larva</tissue>
    </source>
</reference>
<accession>A0A834I8Q5</accession>
<comment type="similarity">
    <text evidence="1">Belongs to the protein kinase superfamily. AGC Ser/Thr protein kinase family. cGMP subfamily.</text>
</comment>
<keyword evidence="19" id="KW-1185">Reference proteome</keyword>
<evidence type="ECO:0000313" key="18">
    <source>
        <dbReference type="EMBL" id="KAF7274143.1"/>
    </source>
</evidence>
<keyword evidence="9" id="KW-0142">cGMP-binding</keyword>
<dbReference type="InterPro" id="IPR018490">
    <property type="entry name" value="cNMP-bd_dom_sf"/>
</dbReference>
<proteinExistence type="inferred from homology"/>
<evidence type="ECO:0000256" key="13">
    <source>
        <dbReference type="PIRSR" id="PIRSR000559-2"/>
    </source>
</evidence>
<feature type="non-terminal residue" evidence="18">
    <location>
        <position position="576"/>
    </location>
</feature>
<evidence type="ECO:0000256" key="1">
    <source>
        <dbReference type="ARBA" id="ARBA00006352"/>
    </source>
</evidence>
<dbReference type="PIRSF" id="PIRSF000559">
    <property type="entry name" value="cGMP-dep_kinase"/>
    <property type="match status" value="1"/>
</dbReference>
<dbReference type="EC" id="2.7.11.12" evidence="2"/>
<evidence type="ECO:0000256" key="6">
    <source>
        <dbReference type="ARBA" id="ARBA00022741"/>
    </source>
</evidence>
<evidence type="ECO:0000256" key="3">
    <source>
        <dbReference type="ARBA" id="ARBA00022527"/>
    </source>
</evidence>
<evidence type="ECO:0000259" key="17">
    <source>
        <dbReference type="PROSITE" id="PS51285"/>
    </source>
</evidence>
<dbReference type="CDD" id="cd00038">
    <property type="entry name" value="CAP_ED"/>
    <property type="match status" value="2"/>
</dbReference>
<dbReference type="Pfam" id="PF00027">
    <property type="entry name" value="cNMP_binding"/>
    <property type="match status" value="2"/>
</dbReference>
<dbReference type="InterPro" id="IPR002374">
    <property type="entry name" value="cGMP_dep_kinase"/>
</dbReference>
<evidence type="ECO:0000256" key="4">
    <source>
        <dbReference type="ARBA" id="ARBA00022535"/>
    </source>
</evidence>
<dbReference type="PROSITE" id="PS51285">
    <property type="entry name" value="AGC_KINASE_CTER"/>
    <property type="match status" value="1"/>
</dbReference>
<dbReference type="CDD" id="cd05572">
    <property type="entry name" value="STKc_cGK"/>
    <property type="match status" value="1"/>
</dbReference>
<evidence type="ECO:0000256" key="8">
    <source>
        <dbReference type="ARBA" id="ARBA00022840"/>
    </source>
</evidence>
<evidence type="ECO:0000313" key="19">
    <source>
        <dbReference type="Proteomes" id="UP000625711"/>
    </source>
</evidence>
<dbReference type="SMART" id="SM00133">
    <property type="entry name" value="S_TK_X"/>
    <property type="match status" value="1"/>
</dbReference>
<dbReference type="GO" id="GO:0005524">
    <property type="term" value="F:ATP binding"/>
    <property type="evidence" value="ECO:0007669"/>
    <property type="project" value="UniProtKB-KW"/>
</dbReference>
<keyword evidence="3" id="KW-0723">Serine/threonine-protein kinase</keyword>
<evidence type="ECO:0000256" key="2">
    <source>
        <dbReference type="ARBA" id="ARBA00012428"/>
    </source>
</evidence>
<dbReference type="SMART" id="SM00100">
    <property type="entry name" value="cNMP"/>
    <property type="match status" value="2"/>
</dbReference>
<dbReference type="InterPro" id="IPR000961">
    <property type="entry name" value="AGC-kinase_C"/>
</dbReference>
<dbReference type="OrthoDB" id="6723712at2759"/>
<gene>
    <name evidence="18" type="ORF">GWI33_013186</name>
</gene>
<dbReference type="Pfam" id="PF00069">
    <property type="entry name" value="Pkinase"/>
    <property type="match status" value="1"/>
</dbReference>
<evidence type="ECO:0000256" key="12">
    <source>
        <dbReference type="PIRSR" id="PIRSR000559-1"/>
    </source>
</evidence>
<keyword evidence="5" id="KW-0808">Transferase</keyword>
<feature type="domain" description="Protein kinase" evidence="15">
    <location>
        <begin position="264"/>
        <end position="525"/>
    </location>
</feature>
<evidence type="ECO:0000256" key="11">
    <source>
        <dbReference type="ARBA" id="ARBA00047462"/>
    </source>
</evidence>
<dbReference type="PROSITE" id="PS00889">
    <property type="entry name" value="CNMP_BINDING_2"/>
    <property type="match status" value="1"/>
</dbReference>
<comment type="catalytic activity">
    <reaction evidence="11">
        <text>L-seryl-[protein] + ATP = O-phospho-L-seryl-[protein] + ADP + H(+)</text>
        <dbReference type="Rhea" id="RHEA:17989"/>
        <dbReference type="Rhea" id="RHEA-COMP:9863"/>
        <dbReference type="Rhea" id="RHEA-COMP:11604"/>
        <dbReference type="ChEBI" id="CHEBI:15378"/>
        <dbReference type="ChEBI" id="CHEBI:29999"/>
        <dbReference type="ChEBI" id="CHEBI:30616"/>
        <dbReference type="ChEBI" id="CHEBI:83421"/>
        <dbReference type="ChEBI" id="CHEBI:456216"/>
        <dbReference type="EC" id="2.7.11.12"/>
    </reaction>
</comment>
<dbReference type="EMBL" id="JAACXV010013056">
    <property type="protein sequence ID" value="KAF7274143.1"/>
    <property type="molecule type" value="Genomic_DNA"/>
</dbReference>
<dbReference type="Gene3D" id="3.30.200.20">
    <property type="entry name" value="Phosphorylase Kinase, domain 1"/>
    <property type="match status" value="1"/>
</dbReference>
<feature type="binding site" evidence="13">
    <location>
        <begin position="270"/>
        <end position="278"/>
    </location>
    <ligand>
        <name>ATP</name>
        <dbReference type="ChEBI" id="CHEBI:30616"/>
    </ligand>
</feature>
<organism evidence="18 19">
    <name type="scientific">Rhynchophorus ferrugineus</name>
    <name type="common">Red palm weevil</name>
    <name type="synonym">Curculio ferrugineus</name>
    <dbReference type="NCBI Taxonomy" id="354439"/>
    <lineage>
        <taxon>Eukaryota</taxon>
        <taxon>Metazoa</taxon>
        <taxon>Ecdysozoa</taxon>
        <taxon>Arthropoda</taxon>
        <taxon>Hexapoda</taxon>
        <taxon>Insecta</taxon>
        <taxon>Pterygota</taxon>
        <taxon>Neoptera</taxon>
        <taxon>Endopterygota</taxon>
        <taxon>Coleoptera</taxon>
        <taxon>Polyphaga</taxon>
        <taxon>Cucujiformia</taxon>
        <taxon>Curculionidae</taxon>
        <taxon>Dryophthorinae</taxon>
        <taxon>Rhynchophorus</taxon>
    </lineage>
</organism>
<dbReference type="InterPro" id="IPR000595">
    <property type="entry name" value="cNMP-bd_dom"/>
</dbReference>
<dbReference type="InterPro" id="IPR018488">
    <property type="entry name" value="cNMP-bd_CS"/>
</dbReference>
<feature type="domain" description="Cyclic nucleotide-binding" evidence="16">
    <location>
        <begin position="15"/>
        <end position="130"/>
    </location>
</feature>
<protein>
    <recommendedName>
        <fullName evidence="2">cGMP-dependent protein kinase</fullName>
        <ecNumber evidence="2">2.7.11.12</ecNumber>
    </recommendedName>
</protein>
<dbReference type="Gene3D" id="2.60.120.10">
    <property type="entry name" value="Jelly Rolls"/>
    <property type="match status" value="2"/>
</dbReference>
<dbReference type="InterPro" id="IPR035014">
    <property type="entry name" value="STKc_cGK"/>
</dbReference>
<keyword evidence="7" id="KW-0418">Kinase</keyword>